<evidence type="ECO:0000256" key="5">
    <source>
        <dbReference type="SAM" id="MobiDB-lite"/>
    </source>
</evidence>
<protein>
    <recommendedName>
        <fullName evidence="3">Bacterial proteasome activator</fullName>
    </recommendedName>
</protein>
<proteinExistence type="inferred from homology"/>
<feature type="region of interest" description="Disordered" evidence="5">
    <location>
        <begin position="207"/>
        <end position="239"/>
    </location>
</feature>
<name>A0A4Y3KTB6_9CELL</name>
<dbReference type="AlphaFoldDB" id="A0A4Y3KTB6"/>
<feature type="compositionally biased region" description="Low complexity" evidence="5">
    <location>
        <begin position="26"/>
        <end position="42"/>
    </location>
</feature>
<dbReference type="EMBL" id="BJLR01000016">
    <property type="protein sequence ID" value="GEA87669.1"/>
    <property type="molecule type" value="Genomic_DNA"/>
</dbReference>
<dbReference type="RefSeq" id="WP_084142593.1">
    <property type="nucleotide sequence ID" value="NZ_BJLR01000016.1"/>
</dbReference>
<feature type="compositionally biased region" description="Low complexity" evidence="5">
    <location>
        <begin position="49"/>
        <end position="60"/>
    </location>
</feature>
<evidence type="ECO:0000256" key="1">
    <source>
        <dbReference type="ARBA" id="ARBA00006639"/>
    </source>
</evidence>
<feature type="region of interest" description="Disordered" evidence="5">
    <location>
        <begin position="1"/>
        <end position="91"/>
    </location>
</feature>
<comment type="caution">
    <text evidence="6">The sequence shown here is derived from an EMBL/GenBank/DDBJ whole genome shotgun (WGS) entry which is preliminary data.</text>
</comment>
<dbReference type="Pfam" id="PF10759">
    <property type="entry name" value="BPA"/>
    <property type="match status" value="1"/>
</dbReference>
<accession>A0A4Y3KTB6</accession>
<dbReference type="InterPro" id="IPR019695">
    <property type="entry name" value="Proteasome_act"/>
</dbReference>
<comment type="subunit">
    <text evidence="2">Forms a homooligomeric, either hexameric or heptameric, ring-like structure which stacks co-axially with the proteasomal alpha-rings.</text>
</comment>
<comment type="similarity">
    <text evidence="1">Belongs to the Bpa family.</text>
</comment>
<evidence type="ECO:0000256" key="4">
    <source>
        <dbReference type="ARBA" id="ARBA00022942"/>
    </source>
</evidence>
<dbReference type="GO" id="GO:0061136">
    <property type="term" value="P:regulation of proteasomal protein catabolic process"/>
    <property type="evidence" value="ECO:0007669"/>
    <property type="project" value="InterPro"/>
</dbReference>
<dbReference type="Proteomes" id="UP000317046">
    <property type="component" value="Unassembled WGS sequence"/>
</dbReference>
<dbReference type="GO" id="GO:0000502">
    <property type="term" value="C:proteasome complex"/>
    <property type="evidence" value="ECO:0007669"/>
    <property type="project" value="UniProtKB-KW"/>
</dbReference>
<feature type="compositionally biased region" description="Basic and acidic residues" evidence="5">
    <location>
        <begin position="1"/>
        <end position="11"/>
    </location>
</feature>
<evidence type="ECO:0000256" key="2">
    <source>
        <dbReference type="ARBA" id="ARBA00011402"/>
    </source>
</evidence>
<keyword evidence="7" id="KW-1185">Reference proteome</keyword>
<reference evidence="6" key="1">
    <citation type="submission" date="2019-06" db="EMBL/GenBank/DDBJ databases">
        <title>Whole genome shotgun sequence of Cellulomonas cellasea NBRC 3753.</title>
        <authorList>
            <person name="Hosoyama A."/>
            <person name="Uohara A."/>
            <person name="Ohji S."/>
            <person name="Ichikawa N."/>
        </authorList>
    </citation>
    <scope>NUCLEOTIDE SEQUENCE [LARGE SCALE GENOMIC DNA]</scope>
    <source>
        <strain evidence="6">NBRC 3753</strain>
    </source>
</reference>
<evidence type="ECO:0000256" key="3">
    <source>
        <dbReference type="ARBA" id="ARBA00014831"/>
    </source>
</evidence>
<sequence>MSEHTSDEHAPDSPTGHAPAEPRPDAPAAPVAEEPTAHALPVDGRHGPRVVVVGPDGRPVAPAEHRADAGSGGAHDGTDEDAAGGEDPATMVGQPAKVMRIGTMIKQLLDEVRSAPLDDAARARLAEVHERSLRELEEGLSPELLDELHRITLPFSEDRAPSDAELRIAQAQLVGWLEGLFHGIQTALVAQQMAAQAQLTQMRRALPPGAAVPGGLGGPAHGAPGGEPADPRQRPGQYL</sequence>
<keyword evidence="4" id="KW-0647">Proteasome</keyword>
<evidence type="ECO:0000313" key="7">
    <source>
        <dbReference type="Proteomes" id="UP000317046"/>
    </source>
</evidence>
<evidence type="ECO:0000313" key="6">
    <source>
        <dbReference type="EMBL" id="GEA87669.1"/>
    </source>
</evidence>
<gene>
    <name evidence="6" type="ORF">CCE01nite_16180</name>
</gene>
<feature type="compositionally biased region" description="Gly residues" evidence="5">
    <location>
        <begin position="212"/>
        <end position="225"/>
    </location>
</feature>
<organism evidence="6 7">
    <name type="scientific">Cellulomonas cellasea</name>
    <dbReference type="NCBI Taxonomy" id="43670"/>
    <lineage>
        <taxon>Bacteria</taxon>
        <taxon>Bacillati</taxon>
        <taxon>Actinomycetota</taxon>
        <taxon>Actinomycetes</taxon>
        <taxon>Micrococcales</taxon>
        <taxon>Cellulomonadaceae</taxon>
        <taxon>Cellulomonas</taxon>
    </lineage>
</organism>